<protein>
    <recommendedName>
        <fullName evidence="3">DUF2332 domain-containing protein</fullName>
    </recommendedName>
</protein>
<dbReference type="InterPro" id="IPR011200">
    <property type="entry name" value="UCP012608"/>
</dbReference>
<name>A0A223RSS9_9ACTN</name>
<evidence type="ECO:0000313" key="2">
    <source>
        <dbReference type="Proteomes" id="UP000215043"/>
    </source>
</evidence>
<organism evidence="1 2">
    <name type="scientific">Actinopolyspora erythraea</name>
    <dbReference type="NCBI Taxonomy" id="414996"/>
    <lineage>
        <taxon>Bacteria</taxon>
        <taxon>Bacillati</taxon>
        <taxon>Actinomycetota</taxon>
        <taxon>Actinomycetes</taxon>
        <taxon>Actinopolysporales</taxon>
        <taxon>Actinopolysporaceae</taxon>
        <taxon>Actinopolyspora</taxon>
    </lineage>
</organism>
<reference evidence="1 2" key="1">
    <citation type="submission" date="2017-08" db="EMBL/GenBank/DDBJ databases">
        <title>The complete genome sequence of moderately halophilic actinomycete Actinopolyspora erythraea YIM 90600, the producer of novel erythromycin, novel actinopolysporins A-C and tubercidin.</title>
        <authorList>
            <person name="Yin M."/>
            <person name="Tang S."/>
        </authorList>
    </citation>
    <scope>NUCLEOTIDE SEQUENCE [LARGE SCALE GENOMIC DNA]</scope>
    <source>
        <strain evidence="1 2">YIM 90600</strain>
    </source>
</reference>
<evidence type="ECO:0008006" key="3">
    <source>
        <dbReference type="Google" id="ProtNLM"/>
    </source>
</evidence>
<dbReference type="AlphaFoldDB" id="A0A223RSS9"/>
<dbReference type="KEGG" id="aey:CDG81_12255"/>
<proteinExistence type="predicted"/>
<accession>A0A223RSS9</accession>
<dbReference type="EMBL" id="CP022752">
    <property type="protein sequence ID" value="ASU78928.1"/>
    <property type="molecule type" value="Genomic_DNA"/>
</dbReference>
<sequence length="341" mass="36439">MSGMLSGMDDRQWCGGPGARGMAGHEPDLSTAENYRRFAAAVAERSPEYGALAEAVADDEEILGLLATLPGDKRQPNLLFAAARYLLGAPPDPATLRGLVRERAGELTAVVLARRTQTNEAGRCATLLPALAQLRGPLALLEVGASAGLNLLPDRYSYDYAGHHVTGTDPEAPVLRCRPRGPVPLPDGAPTVVWRAGIDTAPLDAARQDHANWLECLLWPGEAGRRERLRAALRTAARHRPVIHRGDLLEDLGRIAADAPAGATLVVYHSAVLAYVSESVRRDFAAAVREVGAVWLSNEAPGVIGPVETVDGPDDSFVLVRNGSEALASTDPHGAWVRWYR</sequence>
<dbReference type="Pfam" id="PF10094">
    <property type="entry name" value="DUF2332"/>
    <property type="match status" value="1"/>
</dbReference>
<gene>
    <name evidence="1" type="ORF">CDG81_12255</name>
</gene>
<dbReference type="Proteomes" id="UP000215043">
    <property type="component" value="Chromosome"/>
</dbReference>
<evidence type="ECO:0000313" key="1">
    <source>
        <dbReference type="EMBL" id="ASU78928.1"/>
    </source>
</evidence>